<feature type="compositionally biased region" description="Low complexity" evidence="1">
    <location>
        <begin position="101"/>
        <end position="114"/>
    </location>
</feature>
<protein>
    <submittedName>
        <fullName evidence="2">Uncharacterized protein</fullName>
    </submittedName>
</protein>
<evidence type="ECO:0000256" key="1">
    <source>
        <dbReference type="SAM" id="MobiDB-lite"/>
    </source>
</evidence>
<keyword evidence="3" id="KW-1185">Reference proteome</keyword>
<dbReference type="EMBL" id="JALNTZ010000006">
    <property type="protein sequence ID" value="KAJ3649535.1"/>
    <property type="molecule type" value="Genomic_DNA"/>
</dbReference>
<gene>
    <name evidence="2" type="ORF">Zmor_021275</name>
</gene>
<dbReference type="AlphaFoldDB" id="A0AA38MAE1"/>
<feature type="region of interest" description="Disordered" evidence="1">
    <location>
        <begin position="67"/>
        <end position="133"/>
    </location>
</feature>
<comment type="caution">
    <text evidence="2">The sequence shown here is derived from an EMBL/GenBank/DDBJ whole genome shotgun (WGS) entry which is preliminary data.</text>
</comment>
<accession>A0AA38MAE1</accession>
<organism evidence="2 3">
    <name type="scientific">Zophobas morio</name>
    <dbReference type="NCBI Taxonomy" id="2755281"/>
    <lineage>
        <taxon>Eukaryota</taxon>
        <taxon>Metazoa</taxon>
        <taxon>Ecdysozoa</taxon>
        <taxon>Arthropoda</taxon>
        <taxon>Hexapoda</taxon>
        <taxon>Insecta</taxon>
        <taxon>Pterygota</taxon>
        <taxon>Neoptera</taxon>
        <taxon>Endopterygota</taxon>
        <taxon>Coleoptera</taxon>
        <taxon>Polyphaga</taxon>
        <taxon>Cucujiformia</taxon>
        <taxon>Tenebrionidae</taxon>
        <taxon>Zophobas</taxon>
    </lineage>
</organism>
<reference evidence="2" key="1">
    <citation type="journal article" date="2023" name="G3 (Bethesda)">
        <title>Whole genome assemblies of Zophobas morio and Tenebrio molitor.</title>
        <authorList>
            <person name="Kaur S."/>
            <person name="Stinson S.A."/>
            <person name="diCenzo G.C."/>
        </authorList>
    </citation>
    <scope>NUCLEOTIDE SEQUENCE</scope>
    <source>
        <strain evidence="2">QUZm001</strain>
    </source>
</reference>
<evidence type="ECO:0000313" key="2">
    <source>
        <dbReference type="EMBL" id="KAJ3649535.1"/>
    </source>
</evidence>
<proteinExistence type="predicted"/>
<name>A0AA38MAE1_9CUCU</name>
<sequence length="225" mass="23872">MFLAHPNKLVSRLCSFCHNVTHPSPIQNPIIQNPLPPATRITLCLHRASVILEPSLSGAWRRSAAASRADAADPREASPAAPFPGPRSLASVTHTGREHSSQSVARSVRAAHLAGDGDGGGRRRGPRPRGAAVGRVGALPNFTIYGARYTACNYRRSNSPRPHVPSKLAAAAAGPVPCEIADLPDVTAAPTNGRRRPNGPASYTAYGIHLKSIPALLMLMWDAWL</sequence>
<evidence type="ECO:0000313" key="3">
    <source>
        <dbReference type="Proteomes" id="UP001168821"/>
    </source>
</evidence>
<dbReference type="Proteomes" id="UP001168821">
    <property type="component" value="Unassembled WGS sequence"/>
</dbReference>